<reference evidence="1" key="1">
    <citation type="submission" date="2021-08" db="EMBL/GenBank/DDBJ databases">
        <title>WGS assembly of Ceratopteris richardii.</title>
        <authorList>
            <person name="Marchant D.B."/>
            <person name="Chen G."/>
            <person name="Jenkins J."/>
            <person name="Shu S."/>
            <person name="Leebens-Mack J."/>
            <person name="Grimwood J."/>
            <person name="Schmutz J."/>
            <person name="Soltis P."/>
            <person name="Soltis D."/>
            <person name="Chen Z.-H."/>
        </authorList>
    </citation>
    <scope>NUCLEOTIDE SEQUENCE</scope>
    <source>
        <strain evidence="1">Whitten #5841</strain>
        <tissue evidence="1">Leaf</tissue>
    </source>
</reference>
<evidence type="ECO:0000313" key="1">
    <source>
        <dbReference type="EMBL" id="KAH7280123.1"/>
    </source>
</evidence>
<proteinExistence type="predicted"/>
<dbReference type="Proteomes" id="UP000825935">
    <property type="component" value="Chromosome 37"/>
</dbReference>
<name>A0A8T2Q995_CERRI</name>
<dbReference type="OrthoDB" id="416454at2759"/>
<keyword evidence="2" id="KW-1185">Reference proteome</keyword>
<dbReference type="EMBL" id="CM035442">
    <property type="protein sequence ID" value="KAH7280123.1"/>
    <property type="molecule type" value="Genomic_DNA"/>
</dbReference>
<accession>A0A8T2Q995</accession>
<protein>
    <submittedName>
        <fullName evidence="1">Uncharacterized protein</fullName>
    </submittedName>
</protein>
<dbReference type="AlphaFoldDB" id="A0A8T2Q995"/>
<sequence>MQDVIRECGKYFANLLRTARVGAEHLIVSMSEKVDSGDLLSENEYARLCDAYRCLHLIESNAIQSSKVKARCTKVNDLHANSECFFDFLHAKCAKSAISLLEFDGQTLRDGNSIADACTQHFGKLFASSDAMDDAWFSSLQESLAHTPRVLDSRAADVCEKYITEEEVFFVLTSLKNGKAPGMDGLTKEFILSFWSS</sequence>
<evidence type="ECO:0000313" key="2">
    <source>
        <dbReference type="Proteomes" id="UP000825935"/>
    </source>
</evidence>
<gene>
    <name evidence="1" type="ORF">KP509_37G053000</name>
</gene>
<comment type="caution">
    <text evidence="1">The sequence shown here is derived from an EMBL/GenBank/DDBJ whole genome shotgun (WGS) entry which is preliminary data.</text>
</comment>
<organism evidence="1 2">
    <name type="scientific">Ceratopteris richardii</name>
    <name type="common">Triangle waterfern</name>
    <dbReference type="NCBI Taxonomy" id="49495"/>
    <lineage>
        <taxon>Eukaryota</taxon>
        <taxon>Viridiplantae</taxon>
        <taxon>Streptophyta</taxon>
        <taxon>Embryophyta</taxon>
        <taxon>Tracheophyta</taxon>
        <taxon>Polypodiopsida</taxon>
        <taxon>Polypodiidae</taxon>
        <taxon>Polypodiales</taxon>
        <taxon>Pteridineae</taxon>
        <taxon>Pteridaceae</taxon>
        <taxon>Parkerioideae</taxon>
        <taxon>Ceratopteris</taxon>
    </lineage>
</organism>